<dbReference type="EMBL" id="JASSZA010000010">
    <property type="protein sequence ID" value="KAK2100048.1"/>
    <property type="molecule type" value="Genomic_DNA"/>
</dbReference>
<dbReference type="Proteomes" id="UP001266305">
    <property type="component" value="Unassembled WGS sequence"/>
</dbReference>
<dbReference type="PANTHER" id="PTHR48066">
    <property type="entry name" value="CARNOSINE SYNTHASE 1"/>
    <property type="match status" value="1"/>
</dbReference>
<organism evidence="2 3">
    <name type="scientific">Saguinus oedipus</name>
    <name type="common">Cotton-top tamarin</name>
    <name type="synonym">Oedipomidas oedipus</name>
    <dbReference type="NCBI Taxonomy" id="9490"/>
    <lineage>
        <taxon>Eukaryota</taxon>
        <taxon>Metazoa</taxon>
        <taxon>Chordata</taxon>
        <taxon>Craniata</taxon>
        <taxon>Vertebrata</taxon>
        <taxon>Euteleostomi</taxon>
        <taxon>Mammalia</taxon>
        <taxon>Eutheria</taxon>
        <taxon>Euarchontoglires</taxon>
        <taxon>Primates</taxon>
        <taxon>Haplorrhini</taxon>
        <taxon>Platyrrhini</taxon>
        <taxon>Cebidae</taxon>
        <taxon>Callitrichinae</taxon>
        <taxon>Saguinus</taxon>
    </lineage>
</organism>
<feature type="region of interest" description="Disordered" evidence="1">
    <location>
        <begin position="1"/>
        <end position="34"/>
    </location>
</feature>
<proteinExistence type="predicted"/>
<comment type="caution">
    <text evidence="2">The sequence shown here is derived from an EMBL/GenBank/DDBJ whole genome shotgun (WGS) entry which is preliminary data.</text>
</comment>
<dbReference type="InterPro" id="IPR031046">
    <property type="entry name" value="CARNS1"/>
</dbReference>
<evidence type="ECO:0000313" key="2">
    <source>
        <dbReference type="EMBL" id="KAK2100048.1"/>
    </source>
</evidence>
<keyword evidence="3" id="KW-1185">Reference proteome</keyword>
<dbReference type="PANTHER" id="PTHR48066:SF1">
    <property type="entry name" value="CARNOSINE SYNTHASE 1"/>
    <property type="match status" value="1"/>
</dbReference>
<evidence type="ECO:0000313" key="3">
    <source>
        <dbReference type="Proteomes" id="UP001266305"/>
    </source>
</evidence>
<gene>
    <name evidence="2" type="ORF">P7K49_021396</name>
</gene>
<protein>
    <submittedName>
        <fullName evidence="2">Uncharacterized protein</fullName>
    </submittedName>
</protein>
<sequence length="121" mass="13127">MLSLDPSGPEWDCPLGSKDLEEEGPWGGGSGLPPTGCFPGSWRQDVGLDCKGSPEGAEARAWTVYYYSLLQSCLQQAGLPETQDRSQVPCTERAALRWPSHIPKYPPTLAAACIPLEQLPR</sequence>
<accession>A0ABQ9USK3</accession>
<name>A0ABQ9USK3_SAGOE</name>
<reference evidence="2 3" key="1">
    <citation type="submission" date="2023-05" db="EMBL/GenBank/DDBJ databases">
        <title>B98-5 Cell Line De Novo Hybrid Assembly: An Optical Mapping Approach.</title>
        <authorList>
            <person name="Kananen K."/>
            <person name="Auerbach J.A."/>
            <person name="Kautto E."/>
            <person name="Blachly J.S."/>
        </authorList>
    </citation>
    <scope>NUCLEOTIDE SEQUENCE [LARGE SCALE GENOMIC DNA]</scope>
    <source>
        <strain evidence="2">B95-8</strain>
        <tissue evidence="2">Cell line</tissue>
    </source>
</reference>
<evidence type="ECO:0000256" key="1">
    <source>
        <dbReference type="SAM" id="MobiDB-lite"/>
    </source>
</evidence>